<feature type="compositionally biased region" description="Low complexity" evidence="1">
    <location>
        <begin position="575"/>
        <end position="592"/>
    </location>
</feature>
<protein>
    <submittedName>
        <fullName evidence="3">Nucleic-acid-binding protein from transposon X-element</fullName>
    </submittedName>
</protein>
<dbReference type="Proteomes" id="UP001054945">
    <property type="component" value="Unassembled WGS sequence"/>
</dbReference>
<dbReference type="EMBL" id="BPLR01020660">
    <property type="protein sequence ID" value="GIX81256.1"/>
    <property type="molecule type" value="Genomic_DNA"/>
</dbReference>
<comment type="caution">
    <text evidence="3">The sequence shown here is derived from an EMBL/GenBank/DDBJ whole genome shotgun (WGS) entry which is preliminary data.</text>
</comment>
<name>A0AAV4N9Q6_CAEEX</name>
<keyword evidence="4" id="KW-1185">Reference proteome</keyword>
<proteinExistence type="predicted"/>
<gene>
    <name evidence="3" type="primary">X975_08099</name>
    <name evidence="3" type="ORF">CEXT_516171</name>
</gene>
<evidence type="ECO:0000256" key="1">
    <source>
        <dbReference type="SAM" id="MobiDB-lite"/>
    </source>
</evidence>
<dbReference type="PANTHER" id="PTHR33273:SF2">
    <property type="entry name" value="ENDONUCLEASE_EXONUCLEASE_PHOSPHATASE DOMAIN-CONTAINING PROTEIN"/>
    <property type="match status" value="1"/>
</dbReference>
<dbReference type="Pfam" id="PF07530">
    <property type="entry name" value="PRE_C2HC"/>
    <property type="match status" value="1"/>
</dbReference>
<evidence type="ECO:0000259" key="2">
    <source>
        <dbReference type="SMART" id="SM00596"/>
    </source>
</evidence>
<feature type="region of interest" description="Disordered" evidence="1">
    <location>
        <begin position="277"/>
        <end position="340"/>
    </location>
</feature>
<dbReference type="PANTHER" id="PTHR33273">
    <property type="entry name" value="DOMAIN-CONTAINING PROTEIN, PUTATIVE-RELATED"/>
    <property type="match status" value="1"/>
</dbReference>
<organism evidence="3 4">
    <name type="scientific">Caerostris extrusa</name>
    <name type="common">Bark spider</name>
    <name type="synonym">Caerostris bankana</name>
    <dbReference type="NCBI Taxonomy" id="172846"/>
    <lineage>
        <taxon>Eukaryota</taxon>
        <taxon>Metazoa</taxon>
        <taxon>Ecdysozoa</taxon>
        <taxon>Arthropoda</taxon>
        <taxon>Chelicerata</taxon>
        <taxon>Arachnida</taxon>
        <taxon>Araneae</taxon>
        <taxon>Araneomorphae</taxon>
        <taxon>Entelegynae</taxon>
        <taxon>Araneoidea</taxon>
        <taxon>Araneidae</taxon>
        <taxon>Caerostris</taxon>
    </lineage>
</organism>
<dbReference type="InterPro" id="IPR006579">
    <property type="entry name" value="Pre_C2HC_dom"/>
</dbReference>
<reference evidence="3 4" key="1">
    <citation type="submission" date="2021-06" db="EMBL/GenBank/DDBJ databases">
        <title>Caerostris extrusa draft genome.</title>
        <authorList>
            <person name="Kono N."/>
            <person name="Arakawa K."/>
        </authorList>
    </citation>
    <scope>NUCLEOTIDE SEQUENCE [LARGE SCALE GENOMIC DNA]</scope>
</reference>
<evidence type="ECO:0000313" key="4">
    <source>
        <dbReference type="Proteomes" id="UP001054945"/>
    </source>
</evidence>
<dbReference type="SMART" id="SM00596">
    <property type="entry name" value="PRE_C2HC"/>
    <property type="match status" value="1"/>
</dbReference>
<evidence type="ECO:0000313" key="3">
    <source>
        <dbReference type="EMBL" id="GIX81256.1"/>
    </source>
</evidence>
<feature type="domain" description="Pre-C2HC" evidence="2">
    <location>
        <begin position="442"/>
        <end position="510"/>
    </location>
</feature>
<feature type="compositionally biased region" description="Polar residues" evidence="1">
    <location>
        <begin position="277"/>
        <end position="305"/>
    </location>
</feature>
<sequence>MLYKQPQHQAKTKTVWFCWFGFRQKQKVQFQTRPSSCSNIFPPATMLEVSHHSRHNAPTHDIAETERVTKQDEIQKEYPWSHLVESIFTRENKFNRRNAKVIYDAVKTRIQINTLMKEIQNCKPDSPKYESIRDKAKDLSEQMENRLIRVNLRTKQIPEHMDVLEEIFSSFGVSTSDLEEPKPQPPKETAPAVEKALKRVLLDIAVTSRKAMDKLEKSLSQADPSSEFAARIRSQLTFYADSYKANLKVVLNDTARPNSSEELQALLIERNIIPNPSNEVASTQATPNTEESIMDTSEGNQNEPSPTEEPFQIPPKRLTCRDQTQDPSIKGPEIKNQFSPLNQMDSENSVAMPEKKMHMPPFFITPNESWPETCKVLTSTVESLDISLSKGQFLKLSVKSEKDYETLKLTLIKRNVLFKCYSLKKHTPLKVVIRGLPMCTNKADIAAALNPEKFKILDIAQLTSGRTKQPLPLFLIKIANSLVADEILKLSSLHGIRITVEKYRGRNVIPQCQRCYGFFHSSENCFLKIHCGVCAGDHPTKECNLKPDAERKCINCQGSHAAFYRGCPNFPKRNPPQQKWTQPTPPQSQKQRSTSKKIR</sequence>
<accession>A0AAV4N9Q6</accession>
<dbReference type="AlphaFoldDB" id="A0AAV4N9Q6"/>
<feature type="region of interest" description="Disordered" evidence="1">
    <location>
        <begin position="571"/>
        <end position="599"/>
    </location>
</feature>